<gene>
    <name evidence="2" type="ORF">SAMN05216186_102290</name>
</gene>
<organism evidence="2 3">
    <name type="scientific">Pseudomonas indica</name>
    <dbReference type="NCBI Taxonomy" id="137658"/>
    <lineage>
        <taxon>Bacteria</taxon>
        <taxon>Pseudomonadati</taxon>
        <taxon>Pseudomonadota</taxon>
        <taxon>Gammaproteobacteria</taxon>
        <taxon>Pseudomonadales</taxon>
        <taxon>Pseudomonadaceae</taxon>
        <taxon>Pseudomonas</taxon>
    </lineage>
</organism>
<dbReference type="InterPro" id="IPR050509">
    <property type="entry name" value="CoA-transferase_III"/>
</dbReference>
<evidence type="ECO:0000256" key="1">
    <source>
        <dbReference type="SAM" id="SignalP"/>
    </source>
</evidence>
<keyword evidence="1" id="KW-0732">Signal</keyword>
<feature type="chain" id="PRO_5011689969" evidence="1">
    <location>
        <begin position="24"/>
        <end position="627"/>
    </location>
</feature>
<dbReference type="GO" id="GO:0016740">
    <property type="term" value="F:transferase activity"/>
    <property type="evidence" value="ECO:0007669"/>
    <property type="project" value="UniProtKB-KW"/>
</dbReference>
<dbReference type="Proteomes" id="UP000198706">
    <property type="component" value="Unassembled WGS sequence"/>
</dbReference>
<proteinExistence type="predicted"/>
<dbReference type="SUPFAM" id="SSF89796">
    <property type="entry name" value="CoA-transferase family III (CaiB/BaiF)"/>
    <property type="match status" value="2"/>
</dbReference>
<keyword evidence="3" id="KW-1185">Reference proteome</keyword>
<dbReference type="InterPro" id="IPR023606">
    <property type="entry name" value="CoA-Trfase_III_dom_1_sf"/>
</dbReference>
<name>A0A1G8VPG6_9PSED</name>
<dbReference type="Gene3D" id="3.30.1540.10">
    <property type="entry name" value="formyl-coa transferase, domain 3"/>
    <property type="match status" value="1"/>
</dbReference>
<dbReference type="Gene3D" id="3.40.50.10540">
    <property type="entry name" value="Crotonobetainyl-coa:carnitine coa-transferase, domain 1"/>
    <property type="match status" value="2"/>
</dbReference>
<accession>A0A1G8VPG6</accession>
<dbReference type="Pfam" id="PF02515">
    <property type="entry name" value="CoA_transf_3"/>
    <property type="match status" value="2"/>
</dbReference>
<dbReference type="PANTHER" id="PTHR48228:SF7">
    <property type="entry name" value="FATTY ACYL-COA TRANSFERASE RV3272-RELATED"/>
    <property type="match status" value="1"/>
</dbReference>
<dbReference type="EMBL" id="FNFD01000002">
    <property type="protein sequence ID" value="SDJ67325.1"/>
    <property type="molecule type" value="Genomic_DNA"/>
</dbReference>
<feature type="signal peptide" evidence="1">
    <location>
        <begin position="1"/>
        <end position="23"/>
    </location>
</feature>
<reference evidence="2 3" key="1">
    <citation type="submission" date="2016-10" db="EMBL/GenBank/DDBJ databases">
        <authorList>
            <person name="de Groot N.N."/>
        </authorList>
    </citation>
    <scope>NUCLEOTIDE SEQUENCE [LARGE SCALE GENOMIC DNA]</scope>
    <source>
        <strain evidence="2 3">JCM 21544</strain>
    </source>
</reference>
<evidence type="ECO:0000313" key="2">
    <source>
        <dbReference type="EMBL" id="SDJ67325.1"/>
    </source>
</evidence>
<dbReference type="InterPro" id="IPR044855">
    <property type="entry name" value="CoA-Trfase_III_dom3_sf"/>
</dbReference>
<keyword evidence="2" id="KW-0808">Transferase</keyword>
<dbReference type="AlphaFoldDB" id="A0A1G8VPG6"/>
<dbReference type="STRING" id="137658.SAMN05216186_102290"/>
<sequence length="627" mass="65750">MDRFGVNLMTFPLAGCTLSGAFAHVPAAFAPAASAVFNQAGALGIGVVFQPGTCADGLDFRFEVPGLAPIAGRLLGWADGRPDGASELTVQAASGLMAVHGRASGGARPLGVDYVSTLAASLALQGTFAAAIGQLRGSGHTRVDVSLAGAATLAIGQYLAGATAPEGAERLLPGCTSPRERPPFTSADGVVFELETLDAEPWRRFWNGLGIPGELAGKGWSAFLLRYAKAVSPMPAELMEALSRLPYAVIAERCAEAGLSICPLRSLIERLEDDDLPLLLEHGPWHFTPGTSGLPPTTLGGRGDLPLSGLRVIESCRRIQGPLAGHLLALLGAEVIRIELPGGDPLRGMPPLVDGCSVRFDALNRHKQVCELDIKSARGRAELLELASQADVFLHNWAPGKAAELNLDHADLARVNPALIYAYAGGWGEDARLHAMPGTDFMVQAYSGVARQIARRSASAGGSLFTVLDVLGGVVAAQGVSVALLKRGLRGEAGRVDSSLLGAATLLCTTELLALRDGKAPVEPPVAGVYPTAAGLLAIECRDAAEVERLRYALDCPLDAEPALRDEQIVRCLASRDAQAWQSLLREFGLAASAVREDLSAVHEDGRIAPCLRTEAYTLVKSPWSFT</sequence>
<dbReference type="InterPro" id="IPR003673">
    <property type="entry name" value="CoA-Trfase_fam_III"/>
</dbReference>
<evidence type="ECO:0000313" key="3">
    <source>
        <dbReference type="Proteomes" id="UP000198706"/>
    </source>
</evidence>
<protein>
    <submittedName>
        <fullName evidence="2">Crotonobetainyl-CoA:carnitine CoA-transferase CaiB</fullName>
    </submittedName>
</protein>
<dbReference type="PANTHER" id="PTHR48228">
    <property type="entry name" value="SUCCINYL-COA--D-CITRAMALATE COA-TRANSFERASE"/>
    <property type="match status" value="1"/>
</dbReference>